<reference evidence="2" key="1">
    <citation type="submission" date="2025-08" db="UniProtKB">
        <authorList>
            <consortium name="RefSeq"/>
        </authorList>
    </citation>
    <scope>IDENTIFICATION</scope>
</reference>
<organism evidence="1 2">
    <name type="scientific">Echinops telfairi</name>
    <name type="common">Lesser hedgehog tenrec</name>
    <dbReference type="NCBI Taxonomy" id="9371"/>
    <lineage>
        <taxon>Eukaryota</taxon>
        <taxon>Metazoa</taxon>
        <taxon>Chordata</taxon>
        <taxon>Craniata</taxon>
        <taxon>Vertebrata</taxon>
        <taxon>Euteleostomi</taxon>
        <taxon>Mammalia</taxon>
        <taxon>Eutheria</taxon>
        <taxon>Afrotheria</taxon>
        <taxon>Tenrecidae</taxon>
        <taxon>Tenrecinae</taxon>
        <taxon>Echinops</taxon>
    </lineage>
</organism>
<dbReference type="Proteomes" id="UP000694863">
    <property type="component" value="Unplaced"/>
</dbReference>
<keyword evidence="1" id="KW-1185">Reference proteome</keyword>
<proteinExistence type="predicted"/>
<accession>A0AC55DVS7</accession>
<name>A0AC55DVS7_ECHTE</name>
<sequence length="213" mass="23556">MDGRGGAGAAGYEEGEDDEEAREGGAAGATPGSRLPPIAGGASELAKRKAKKKKKRKKTKGSGKGDDKQQSRGLKNQPPSPSSHDILSWSKDQGLKQERKQDRQQSRWPAVEGDLPSVAEVEEALSDQMNESLRWEGVLTDPEAEKERIRIYKQNRRKRYRTLALKGFPTDQDAQEQMGENPPYRSDREGSSASRPHHCLEMLHAELIPALSE</sequence>
<protein>
    <submittedName>
        <fullName evidence="2">Protein LIAT1</fullName>
    </submittedName>
</protein>
<gene>
    <name evidence="2" type="primary">CUNH17orf97</name>
</gene>
<evidence type="ECO:0000313" key="1">
    <source>
        <dbReference type="Proteomes" id="UP000694863"/>
    </source>
</evidence>
<dbReference type="RefSeq" id="XP_045155844.1">
    <property type="nucleotide sequence ID" value="XM_045299909.1"/>
</dbReference>
<evidence type="ECO:0000313" key="2">
    <source>
        <dbReference type="RefSeq" id="XP_045155844.1"/>
    </source>
</evidence>